<comment type="caution">
    <text evidence="1">The sequence shown here is derived from an EMBL/GenBank/DDBJ whole genome shotgun (WGS) entry which is preliminary data.</text>
</comment>
<reference evidence="1" key="1">
    <citation type="journal article" date="2020" name="Stud. Mycol.">
        <title>101 Dothideomycetes genomes: a test case for predicting lifestyles and emergence of pathogens.</title>
        <authorList>
            <person name="Haridas S."/>
            <person name="Albert R."/>
            <person name="Binder M."/>
            <person name="Bloem J."/>
            <person name="Labutti K."/>
            <person name="Salamov A."/>
            <person name="Andreopoulos B."/>
            <person name="Baker S."/>
            <person name="Barry K."/>
            <person name="Bills G."/>
            <person name="Bluhm B."/>
            <person name="Cannon C."/>
            <person name="Castanera R."/>
            <person name="Culley D."/>
            <person name="Daum C."/>
            <person name="Ezra D."/>
            <person name="Gonzalez J."/>
            <person name="Henrissat B."/>
            <person name="Kuo A."/>
            <person name="Liang C."/>
            <person name="Lipzen A."/>
            <person name="Lutzoni F."/>
            <person name="Magnuson J."/>
            <person name="Mondo S."/>
            <person name="Nolan M."/>
            <person name="Ohm R."/>
            <person name="Pangilinan J."/>
            <person name="Park H.-J."/>
            <person name="Ramirez L."/>
            <person name="Alfaro M."/>
            <person name="Sun H."/>
            <person name="Tritt A."/>
            <person name="Yoshinaga Y."/>
            <person name="Zwiers L.-H."/>
            <person name="Turgeon B."/>
            <person name="Goodwin S."/>
            <person name="Spatafora J."/>
            <person name="Crous P."/>
            <person name="Grigoriev I."/>
        </authorList>
    </citation>
    <scope>NUCLEOTIDE SEQUENCE</scope>
    <source>
        <strain evidence="1">ATCC 200398</strain>
    </source>
</reference>
<accession>A0ACB6QYH9</accession>
<gene>
    <name evidence="1" type="ORF">BDR25DRAFT_223485</name>
</gene>
<protein>
    <submittedName>
        <fullName evidence="1">Uncharacterized protein</fullName>
    </submittedName>
</protein>
<keyword evidence="2" id="KW-1185">Reference proteome</keyword>
<dbReference type="EMBL" id="MU003505">
    <property type="protein sequence ID" value="KAF2471142.1"/>
    <property type="molecule type" value="Genomic_DNA"/>
</dbReference>
<sequence>MLSDGRPDSLVSPTETRTLDLGGNSPTLPAAEGPQPEWIKRRIHRWKSPLLMVVFYIIGLAMSLAHCIFYPKLKGVIVGNPDSQEGKIRQVPRAFAFLSQICLSTSVWISYTQWLWRTVNKTEMTVGGLNAAFGADTSVLSLLNLEMLQELRVGSAMALFAWGLLLPPFFTPATLFVYPSTKISEVEQLMPYPAIADSSAGHRFAYSPPILRGTTQHFDDVSRKYTGPRTIVSLISTATASLGEILSVSSFYNSSTYSVDFFAPIVRCREADPSEATQIDGFLKKEMAIQLGTNNETDSAYYSFVPTWSASGELTAVSQPRLQTPSNATNQLWMTFLRFKQRHYQVCQLHNATYHLNITRDHGYQNISGSYDVHEKVAYPNDKPGDISNMAEHAYTAFMWVLSDQLVGKFSWYENSSSNQSTTSPANLSTASQFGLIDSPISRTSLLGSVDLDAFFEFDEERGLYATKNETLGDQRLQDKAFARNRTLDVLIEELSFNMTVSLMHNDLLTHKTLTTVLVRTPVNCYAYKTYGLFIPYALANLFTFLVVAMGLYSYIHDGVRPDKKFQDIVVAAEDPEFVQVVRSRKRSVTAVMVGERIIWRAGTMDLGRGLGRGQVRKVFWWRGGEGKRKRKRRERVRGRSGG</sequence>
<evidence type="ECO:0000313" key="1">
    <source>
        <dbReference type="EMBL" id="KAF2471142.1"/>
    </source>
</evidence>
<dbReference type="Proteomes" id="UP000799755">
    <property type="component" value="Unassembled WGS sequence"/>
</dbReference>
<proteinExistence type="predicted"/>
<name>A0ACB6QYH9_9PLEO</name>
<organism evidence="1 2">
    <name type="scientific">Lindgomyces ingoldianus</name>
    <dbReference type="NCBI Taxonomy" id="673940"/>
    <lineage>
        <taxon>Eukaryota</taxon>
        <taxon>Fungi</taxon>
        <taxon>Dikarya</taxon>
        <taxon>Ascomycota</taxon>
        <taxon>Pezizomycotina</taxon>
        <taxon>Dothideomycetes</taxon>
        <taxon>Pleosporomycetidae</taxon>
        <taxon>Pleosporales</taxon>
        <taxon>Lindgomycetaceae</taxon>
        <taxon>Lindgomyces</taxon>
    </lineage>
</organism>
<evidence type="ECO:0000313" key="2">
    <source>
        <dbReference type="Proteomes" id="UP000799755"/>
    </source>
</evidence>